<sequence>MKIHISNIYNIALSDRVKLQHKIAKAGHALGMYELGIFSYPVDGDTLEQLSTRLDGLVSSLEQGDRVILQLPTGNGREFEEKLAGRIFTYTGHYPMLLVNGELGEEYHPMLNLSERIMTVTSWLYGDLKDMLKREASQKLIFHFTSQETSLLDDQAGLMKLVDGLNQLPAGQDAIQVCFAIHDNDGNYSSRVAVAMLSIMRKTRTSVFFHILLDDSVDAVNRRRLSKVARENGAGIRFYMMDNAPFERLAEDTFIKIYSYASLYRLFVPDLLKEINRIIYLDADVMVNCDLAELWNLDLHGKELGAVVDEGIKSGTYYSWPVRQGLLSQDQYFNSGVLMMDLKQIRQGANLWDEFRHLYPKIFGENSDGKMPDQDILNLIFKDRTFYLAEKWNTLTRNERTKNTKLKSAIYHFAGDKYINYQKYTEYDQLYLELREEVPWEKSVINGMFIHLLRLDEYKIEQLQKLASQLIAKPKKLIFYGNNQSSMKALYEILKPKGDDYFIEQDIMDQNGKRFGLPVRDFSSLASEKPGTFIVIVLPDADHGQAVSKLDSLNLKNGVDYFVAPTLTSGDQGGYIW</sequence>
<proteinExistence type="predicted"/>
<dbReference type="InterPro" id="IPR029044">
    <property type="entry name" value="Nucleotide-diphossugar_trans"/>
</dbReference>
<dbReference type="EMBL" id="VUMW01000037">
    <property type="protein sequence ID" value="MST80577.1"/>
    <property type="molecule type" value="Genomic_DNA"/>
</dbReference>
<evidence type="ECO:0000313" key="6">
    <source>
        <dbReference type="Proteomes" id="UP000452141"/>
    </source>
</evidence>
<dbReference type="Gene3D" id="3.40.50.2000">
    <property type="entry name" value="Glycogen Phosphorylase B"/>
    <property type="match status" value="1"/>
</dbReference>
<dbReference type="InterPro" id="IPR050748">
    <property type="entry name" value="Glycosyltrans_8_dom-fam"/>
</dbReference>
<dbReference type="Gene3D" id="3.90.550.10">
    <property type="entry name" value="Spore Coat Polysaccharide Biosynthesis Protein SpsA, Chain A"/>
    <property type="match status" value="1"/>
</dbReference>
<evidence type="ECO:0000256" key="1">
    <source>
        <dbReference type="ARBA" id="ARBA00022676"/>
    </source>
</evidence>
<gene>
    <name evidence="5" type="ORF">FYJ61_09025</name>
</gene>
<dbReference type="InterPro" id="IPR002495">
    <property type="entry name" value="Glyco_trans_8"/>
</dbReference>
<name>A0A844FQD7_9LACO</name>
<dbReference type="AlphaFoldDB" id="A0A844FQD7"/>
<dbReference type="Pfam" id="PF26334">
    <property type="entry name" value="Gtf3_N"/>
    <property type="match status" value="1"/>
</dbReference>
<reference evidence="5 6" key="1">
    <citation type="submission" date="2019-08" db="EMBL/GenBank/DDBJ databases">
        <title>In-depth cultivation of the pig gut microbiome towards novel bacterial diversity and tailored functional studies.</title>
        <authorList>
            <person name="Wylensek D."/>
            <person name="Hitch T.C.A."/>
            <person name="Clavel T."/>
        </authorList>
    </citation>
    <scope>NUCLEOTIDE SEQUENCE [LARGE SCALE GENOMIC DNA]</scope>
    <source>
        <strain evidence="5 6">WCA-470BD-2E</strain>
    </source>
</reference>
<dbReference type="PANTHER" id="PTHR13778:SF47">
    <property type="entry name" value="LIPOPOLYSACCHARIDE 1,3-GALACTOSYLTRANSFERASE"/>
    <property type="match status" value="1"/>
</dbReference>
<dbReference type="InterPro" id="IPR058591">
    <property type="entry name" value="Gtf3_N"/>
</dbReference>
<protein>
    <recommendedName>
        <fullName evidence="4">Glucosyltransferase 3-like N-terminal domain-containing protein</fullName>
    </recommendedName>
</protein>
<dbReference type="PANTHER" id="PTHR13778">
    <property type="entry name" value="GLYCOSYLTRANSFERASE 8 DOMAIN-CONTAINING PROTEIN"/>
    <property type="match status" value="1"/>
</dbReference>
<dbReference type="GO" id="GO:0016757">
    <property type="term" value="F:glycosyltransferase activity"/>
    <property type="evidence" value="ECO:0007669"/>
    <property type="project" value="UniProtKB-KW"/>
</dbReference>
<dbReference type="GO" id="GO:0046872">
    <property type="term" value="F:metal ion binding"/>
    <property type="evidence" value="ECO:0007669"/>
    <property type="project" value="UniProtKB-KW"/>
</dbReference>
<feature type="domain" description="Glucosyltransferase 3-like N-terminal" evidence="4">
    <location>
        <begin position="2"/>
        <end position="99"/>
    </location>
</feature>
<dbReference type="Pfam" id="PF01501">
    <property type="entry name" value="Glyco_transf_8"/>
    <property type="match status" value="1"/>
</dbReference>
<evidence type="ECO:0000256" key="2">
    <source>
        <dbReference type="ARBA" id="ARBA00022679"/>
    </source>
</evidence>
<keyword evidence="1" id="KW-0328">Glycosyltransferase</keyword>
<evidence type="ECO:0000259" key="4">
    <source>
        <dbReference type="Pfam" id="PF26334"/>
    </source>
</evidence>
<dbReference type="Proteomes" id="UP000452141">
    <property type="component" value="Unassembled WGS sequence"/>
</dbReference>
<comment type="caution">
    <text evidence="5">The sequence shown here is derived from an EMBL/GenBank/DDBJ whole genome shotgun (WGS) entry which is preliminary data.</text>
</comment>
<accession>A0A844FQD7</accession>
<dbReference type="CDD" id="cd04194">
    <property type="entry name" value="GT8_A4GalT_like"/>
    <property type="match status" value="1"/>
</dbReference>
<evidence type="ECO:0000256" key="3">
    <source>
        <dbReference type="ARBA" id="ARBA00022723"/>
    </source>
</evidence>
<evidence type="ECO:0000313" key="5">
    <source>
        <dbReference type="EMBL" id="MST80577.1"/>
    </source>
</evidence>
<dbReference type="RefSeq" id="WP_154487500.1">
    <property type="nucleotide sequence ID" value="NZ_VUMW01000037.1"/>
</dbReference>
<dbReference type="SUPFAM" id="SSF53448">
    <property type="entry name" value="Nucleotide-diphospho-sugar transferases"/>
    <property type="match status" value="1"/>
</dbReference>
<keyword evidence="3" id="KW-0479">Metal-binding</keyword>
<keyword evidence="2" id="KW-0808">Transferase</keyword>
<organism evidence="5 6">
    <name type="scientific">Lactobacillus equicursoris</name>
    <dbReference type="NCBI Taxonomy" id="420645"/>
    <lineage>
        <taxon>Bacteria</taxon>
        <taxon>Bacillati</taxon>
        <taxon>Bacillota</taxon>
        <taxon>Bacilli</taxon>
        <taxon>Lactobacillales</taxon>
        <taxon>Lactobacillaceae</taxon>
        <taxon>Lactobacillus</taxon>
    </lineage>
</organism>